<reference evidence="9" key="2">
    <citation type="submission" date="2015-08" db="UniProtKB">
        <authorList>
            <consortium name="WormBaseParasite"/>
        </authorList>
    </citation>
    <scope>IDENTIFICATION</scope>
</reference>
<evidence type="ECO:0000313" key="8">
    <source>
        <dbReference type="Proteomes" id="UP000035680"/>
    </source>
</evidence>
<dbReference type="PRINTS" id="PR01609">
    <property type="entry name" value="CD36FAMILY"/>
</dbReference>
<evidence type="ECO:0000256" key="3">
    <source>
        <dbReference type="ARBA" id="ARBA00022692"/>
    </source>
</evidence>
<dbReference type="Proteomes" id="UP000035680">
    <property type="component" value="Unassembled WGS sequence"/>
</dbReference>
<comment type="subcellular location">
    <subcellularLocation>
        <location evidence="1">Membrane</location>
    </subcellularLocation>
</comment>
<dbReference type="PANTHER" id="PTHR11923">
    <property type="entry name" value="SCAVENGER RECEPTOR CLASS B TYPE-1 SR-B1"/>
    <property type="match status" value="1"/>
</dbReference>
<dbReference type="GO" id="GO:0005044">
    <property type="term" value="F:scavenger receptor activity"/>
    <property type="evidence" value="ECO:0007669"/>
    <property type="project" value="TreeGrafter"/>
</dbReference>
<organism evidence="8 9">
    <name type="scientific">Strongyloides venezuelensis</name>
    <name type="common">Threadworm</name>
    <dbReference type="NCBI Taxonomy" id="75913"/>
    <lineage>
        <taxon>Eukaryota</taxon>
        <taxon>Metazoa</taxon>
        <taxon>Ecdysozoa</taxon>
        <taxon>Nematoda</taxon>
        <taxon>Chromadorea</taxon>
        <taxon>Rhabditida</taxon>
        <taxon>Tylenchina</taxon>
        <taxon>Panagrolaimomorpha</taxon>
        <taxon>Strongyloidoidea</taxon>
        <taxon>Strongyloididae</taxon>
        <taxon>Strongyloides</taxon>
    </lineage>
</organism>
<keyword evidence="4 7" id="KW-1133">Transmembrane helix</keyword>
<keyword evidence="6" id="KW-0325">Glycoprotein</keyword>
<dbReference type="STRING" id="75913.A0A0K0F188"/>
<dbReference type="Pfam" id="PF01130">
    <property type="entry name" value="CD36"/>
    <property type="match status" value="1"/>
</dbReference>
<sequence length="562" mass="64110">MGKRLWCSVFNVTLFVIGVVLFVMGFVTQYVIFDKIMNSMLKEQFIIDGDTDGKNLNDFTDQWLNNKYTKKMDYYIYNYTNIIEILTRGSLPDVTEKGPYSYTETWVHYNLSFSEDKNYFTYSRKHIYTFDQASSCDTCKEDDVVLVPDLVFISLMDQLSSLQCDSLPKQLYDLLCSNSSTLNFNDIMGTVMNLIGTGMKAWNVGPFVQVKVKDLLFNGYKDPIFTKMISNVLTVISDILGKEIDLSTFDFPSVALNQNNNTMGYVYTVKTGKFDQKEIGQIFSFTNQFKNFSSSGSLVPDQWWPGPNSALTCPKSDRDNARAMKGTNGDFFAPHLNKDDTLYIYNDNVCRSVSLSYYGDVTVKGIDTYRFLVNNNDFNYTLPENCGYCYPLDANYYSYKKGDNCLPIGLTDISRCTDQNPPLVLSNPHFYGAEKDVFRLFPRFTQTDVIDQTSLDIEPITGQVLRAEQKMQINVMMKQYTNISVFKLMKSGAYPICYVNETFLVDDGTINQMNDQLFDSKNLVKILSFTVGVGLGALLMVLSIISCLVLHCYKNTDKKKEM</sequence>
<keyword evidence="5 7" id="KW-0472">Membrane</keyword>
<evidence type="ECO:0000256" key="2">
    <source>
        <dbReference type="ARBA" id="ARBA00010532"/>
    </source>
</evidence>
<reference evidence="8" key="1">
    <citation type="submission" date="2014-07" db="EMBL/GenBank/DDBJ databases">
        <authorList>
            <person name="Martin A.A"/>
            <person name="De Silva N."/>
        </authorList>
    </citation>
    <scope>NUCLEOTIDE SEQUENCE</scope>
</reference>
<accession>A0A0K0F188</accession>
<dbReference type="AlphaFoldDB" id="A0A0K0F188"/>
<dbReference type="GO" id="GO:0005737">
    <property type="term" value="C:cytoplasm"/>
    <property type="evidence" value="ECO:0007669"/>
    <property type="project" value="TreeGrafter"/>
</dbReference>
<dbReference type="PANTHER" id="PTHR11923:SF105">
    <property type="entry name" value="PROTEIN CBR-SCAV-1"/>
    <property type="match status" value="1"/>
</dbReference>
<evidence type="ECO:0000256" key="7">
    <source>
        <dbReference type="SAM" id="Phobius"/>
    </source>
</evidence>
<feature type="transmembrane region" description="Helical" evidence="7">
    <location>
        <begin position="12"/>
        <end position="33"/>
    </location>
</feature>
<evidence type="ECO:0000256" key="5">
    <source>
        <dbReference type="ARBA" id="ARBA00023136"/>
    </source>
</evidence>
<protein>
    <submittedName>
        <fullName evidence="9">CD36 family</fullName>
    </submittedName>
</protein>
<feature type="transmembrane region" description="Helical" evidence="7">
    <location>
        <begin position="526"/>
        <end position="553"/>
    </location>
</feature>
<evidence type="ECO:0000256" key="4">
    <source>
        <dbReference type="ARBA" id="ARBA00022989"/>
    </source>
</evidence>
<evidence type="ECO:0000256" key="1">
    <source>
        <dbReference type="ARBA" id="ARBA00004370"/>
    </source>
</evidence>
<dbReference type="WBParaSite" id="SVE_0255800.1">
    <property type="protein sequence ID" value="SVE_0255800.1"/>
    <property type="gene ID" value="SVE_0255800"/>
</dbReference>
<keyword evidence="8" id="KW-1185">Reference proteome</keyword>
<name>A0A0K0F188_STRVS</name>
<keyword evidence="3 7" id="KW-0812">Transmembrane</keyword>
<proteinExistence type="inferred from homology"/>
<evidence type="ECO:0000256" key="6">
    <source>
        <dbReference type="ARBA" id="ARBA00023180"/>
    </source>
</evidence>
<dbReference type="GO" id="GO:0016020">
    <property type="term" value="C:membrane"/>
    <property type="evidence" value="ECO:0007669"/>
    <property type="project" value="UniProtKB-SubCell"/>
</dbReference>
<dbReference type="InterPro" id="IPR002159">
    <property type="entry name" value="CD36_fam"/>
</dbReference>
<comment type="similarity">
    <text evidence="2">Belongs to the CD36 family.</text>
</comment>
<evidence type="ECO:0000313" key="9">
    <source>
        <dbReference type="WBParaSite" id="SVE_0255800.1"/>
    </source>
</evidence>